<dbReference type="PROSITE" id="PS50127">
    <property type="entry name" value="UBC_2"/>
    <property type="match status" value="1"/>
</dbReference>
<gene>
    <name evidence="17" type="ORF">HPB51_005504</name>
</gene>
<evidence type="ECO:0000313" key="17">
    <source>
        <dbReference type="EMBL" id="KAH8039258.1"/>
    </source>
</evidence>
<evidence type="ECO:0000256" key="6">
    <source>
        <dbReference type="ARBA" id="ARBA00022703"/>
    </source>
</evidence>
<evidence type="ECO:0000256" key="8">
    <source>
        <dbReference type="ARBA" id="ARBA00022786"/>
    </source>
</evidence>
<dbReference type="GO" id="GO:0061631">
    <property type="term" value="F:ubiquitin conjugating enzyme activity"/>
    <property type="evidence" value="ECO:0007669"/>
    <property type="project" value="UniProtKB-EC"/>
</dbReference>
<protein>
    <recommendedName>
        <fullName evidence="11">Ubiquitin-conjugating enzyme E2 Z</fullName>
        <ecNumber evidence="3">2.3.2.23</ecNumber>
    </recommendedName>
    <alternativeName>
        <fullName evidence="12">E2 ubiquitin-conjugating enzyme Z</fullName>
    </alternativeName>
    <alternativeName>
        <fullName evidence="14">Ubiquitin carrier protein Z</fullName>
    </alternativeName>
    <alternativeName>
        <fullName evidence="13">Ubiquitin-protein ligase Z</fullName>
    </alternativeName>
</protein>
<keyword evidence="6" id="KW-0053">Apoptosis</keyword>
<keyword evidence="5" id="KW-0808">Transferase</keyword>
<keyword evidence="7" id="KW-0547">Nucleotide-binding</keyword>
<dbReference type="EC" id="2.3.2.23" evidence="3"/>
<keyword evidence="10" id="KW-0539">Nucleus</keyword>
<evidence type="ECO:0000256" key="2">
    <source>
        <dbReference type="ARBA" id="ARBA00004496"/>
    </source>
</evidence>
<evidence type="ECO:0000256" key="9">
    <source>
        <dbReference type="ARBA" id="ARBA00022840"/>
    </source>
</evidence>
<dbReference type="Proteomes" id="UP000821866">
    <property type="component" value="Chromosome 1"/>
</dbReference>
<reference evidence="17" key="2">
    <citation type="submission" date="2021-09" db="EMBL/GenBank/DDBJ databases">
        <authorList>
            <person name="Jia N."/>
            <person name="Wang J."/>
            <person name="Shi W."/>
            <person name="Du L."/>
            <person name="Sun Y."/>
            <person name="Zhan W."/>
            <person name="Jiang J."/>
            <person name="Wang Q."/>
            <person name="Zhang B."/>
            <person name="Ji P."/>
            <person name="Sakyi L.B."/>
            <person name="Cui X."/>
            <person name="Yuan T."/>
            <person name="Jiang B."/>
            <person name="Yang W."/>
            <person name="Lam T.T.-Y."/>
            <person name="Chang Q."/>
            <person name="Ding S."/>
            <person name="Wang X."/>
            <person name="Zhu J."/>
            <person name="Ruan X."/>
            <person name="Zhao L."/>
            <person name="Wei J."/>
            <person name="Que T."/>
            <person name="Du C."/>
            <person name="Cheng J."/>
            <person name="Dai P."/>
            <person name="Han X."/>
            <person name="Huang E."/>
            <person name="Gao Y."/>
            <person name="Liu J."/>
            <person name="Shao H."/>
            <person name="Ye R."/>
            <person name="Li L."/>
            <person name="Wei W."/>
            <person name="Wang X."/>
            <person name="Wang C."/>
            <person name="Huo Q."/>
            <person name="Li W."/>
            <person name="Guo W."/>
            <person name="Chen H."/>
            <person name="Chen S."/>
            <person name="Zhou L."/>
            <person name="Zhou L."/>
            <person name="Ni X."/>
            <person name="Tian J."/>
            <person name="Zhou Y."/>
            <person name="Sheng Y."/>
            <person name="Liu T."/>
            <person name="Pan Y."/>
            <person name="Xia L."/>
            <person name="Li J."/>
            <person name="Zhao F."/>
            <person name="Cao W."/>
        </authorList>
    </citation>
    <scope>NUCLEOTIDE SEQUENCE</scope>
    <source>
        <strain evidence="17">Rmic-2018</strain>
        <tissue evidence="17">Larvae</tissue>
    </source>
</reference>
<keyword evidence="4" id="KW-0963">Cytoplasm</keyword>
<keyword evidence="9" id="KW-0067">ATP-binding</keyword>
<dbReference type="SUPFAM" id="SSF54495">
    <property type="entry name" value="UBC-like"/>
    <property type="match status" value="1"/>
</dbReference>
<evidence type="ECO:0000313" key="18">
    <source>
        <dbReference type="Proteomes" id="UP000821866"/>
    </source>
</evidence>
<dbReference type="EMBL" id="JABSTU010000001">
    <property type="protein sequence ID" value="KAH8039258.1"/>
    <property type="molecule type" value="Genomic_DNA"/>
</dbReference>
<evidence type="ECO:0000256" key="4">
    <source>
        <dbReference type="ARBA" id="ARBA00022490"/>
    </source>
</evidence>
<evidence type="ECO:0000259" key="16">
    <source>
        <dbReference type="PROSITE" id="PS50127"/>
    </source>
</evidence>
<dbReference type="InterPro" id="IPR000608">
    <property type="entry name" value="UBC"/>
</dbReference>
<feature type="compositionally biased region" description="Basic and acidic residues" evidence="15">
    <location>
        <begin position="316"/>
        <end position="332"/>
    </location>
</feature>
<dbReference type="GO" id="GO:0043066">
    <property type="term" value="P:negative regulation of apoptotic process"/>
    <property type="evidence" value="ECO:0007669"/>
    <property type="project" value="TreeGrafter"/>
</dbReference>
<dbReference type="InterPro" id="IPR016135">
    <property type="entry name" value="UBQ-conjugating_enzyme/RWD"/>
</dbReference>
<comment type="caution">
    <text evidence="17">The sequence shown here is derived from an EMBL/GenBank/DDBJ whole genome shotgun (WGS) entry which is preliminary data.</text>
</comment>
<evidence type="ECO:0000256" key="10">
    <source>
        <dbReference type="ARBA" id="ARBA00023242"/>
    </source>
</evidence>
<evidence type="ECO:0000256" key="1">
    <source>
        <dbReference type="ARBA" id="ARBA00004123"/>
    </source>
</evidence>
<dbReference type="GO" id="GO:0004869">
    <property type="term" value="F:cysteine-type endopeptidase inhibitor activity"/>
    <property type="evidence" value="ECO:0007669"/>
    <property type="project" value="TreeGrafter"/>
</dbReference>
<dbReference type="Gene3D" id="3.10.110.10">
    <property type="entry name" value="Ubiquitin Conjugating Enzyme"/>
    <property type="match status" value="1"/>
</dbReference>
<dbReference type="Pfam" id="PF00179">
    <property type="entry name" value="UQ_con"/>
    <property type="match status" value="1"/>
</dbReference>
<keyword evidence="8" id="KW-0833">Ubl conjugation pathway</keyword>
<dbReference type="CDD" id="cd23809">
    <property type="entry name" value="UBCc_UBE2Z"/>
    <property type="match status" value="1"/>
</dbReference>
<name>A0A9J6EXX6_RHIMP</name>
<dbReference type="GO" id="GO:0005524">
    <property type="term" value="F:ATP binding"/>
    <property type="evidence" value="ECO:0007669"/>
    <property type="project" value="UniProtKB-KW"/>
</dbReference>
<evidence type="ECO:0000256" key="7">
    <source>
        <dbReference type="ARBA" id="ARBA00022741"/>
    </source>
</evidence>
<feature type="compositionally biased region" description="Polar residues" evidence="15">
    <location>
        <begin position="13"/>
        <end position="22"/>
    </location>
</feature>
<reference evidence="17" key="1">
    <citation type="journal article" date="2020" name="Cell">
        <title>Large-Scale Comparative Analyses of Tick Genomes Elucidate Their Genetic Diversity and Vector Capacities.</title>
        <authorList>
            <consortium name="Tick Genome and Microbiome Consortium (TIGMIC)"/>
            <person name="Jia N."/>
            <person name="Wang J."/>
            <person name="Shi W."/>
            <person name="Du L."/>
            <person name="Sun Y."/>
            <person name="Zhan W."/>
            <person name="Jiang J.F."/>
            <person name="Wang Q."/>
            <person name="Zhang B."/>
            <person name="Ji P."/>
            <person name="Bell-Sakyi L."/>
            <person name="Cui X.M."/>
            <person name="Yuan T.T."/>
            <person name="Jiang B.G."/>
            <person name="Yang W.F."/>
            <person name="Lam T.T."/>
            <person name="Chang Q.C."/>
            <person name="Ding S.J."/>
            <person name="Wang X.J."/>
            <person name="Zhu J.G."/>
            <person name="Ruan X.D."/>
            <person name="Zhao L."/>
            <person name="Wei J.T."/>
            <person name="Ye R.Z."/>
            <person name="Que T.C."/>
            <person name="Du C.H."/>
            <person name="Zhou Y.H."/>
            <person name="Cheng J.X."/>
            <person name="Dai P.F."/>
            <person name="Guo W.B."/>
            <person name="Han X.H."/>
            <person name="Huang E.J."/>
            <person name="Li L.F."/>
            <person name="Wei W."/>
            <person name="Gao Y.C."/>
            <person name="Liu J.Z."/>
            <person name="Shao H.Z."/>
            <person name="Wang X."/>
            <person name="Wang C.C."/>
            <person name="Yang T.C."/>
            <person name="Huo Q.B."/>
            <person name="Li W."/>
            <person name="Chen H.Y."/>
            <person name="Chen S.E."/>
            <person name="Zhou L.G."/>
            <person name="Ni X.B."/>
            <person name="Tian J.H."/>
            <person name="Sheng Y."/>
            <person name="Liu T."/>
            <person name="Pan Y.S."/>
            <person name="Xia L.Y."/>
            <person name="Li J."/>
            <person name="Zhao F."/>
            <person name="Cao W.C."/>
        </authorList>
    </citation>
    <scope>NUCLEOTIDE SEQUENCE</scope>
    <source>
        <strain evidence="17">Rmic-2018</strain>
    </source>
</reference>
<evidence type="ECO:0000256" key="13">
    <source>
        <dbReference type="ARBA" id="ARBA00042316"/>
    </source>
</evidence>
<evidence type="ECO:0000256" key="5">
    <source>
        <dbReference type="ARBA" id="ARBA00022679"/>
    </source>
</evidence>
<organism evidence="17 18">
    <name type="scientific">Rhipicephalus microplus</name>
    <name type="common">Cattle tick</name>
    <name type="synonym">Boophilus microplus</name>
    <dbReference type="NCBI Taxonomy" id="6941"/>
    <lineage>
        <taxon>Eukaryota</taxon>
        <taxon>Metazoa</taxon>
        <taxon>Ecdysozoa</taxon>
        <taxon>Arthropoda</taxon>
        <taxon>Chelicerata</taxon>
        <taxon>Arachnida</taxon>
        <taxon>Acari</taxon>
        <taxon>Parasitiformes</taxon>
        <taxon>Ixodida</taxon>
        <taxon>Ixodoidea</taxon>
        <taxon>Ixodidae</taxon>
        <taxon>Rhipicephalinae</taxon>
        <taxon>Rhipicephalus</taxon>
        <taxon>Boophilus</taxon>
    </lineage>
</organism>
<proteinExistence type="predicted"/>
<dbReference type="PANTHER" id="PTHR46116">
    <property type="entry name" value="(E3-INDEPENDENT) E2 UBIQUITIN-CONJUGATING ENZYME"/>
    <property type="match status" value="1"/>
</dbReference>
<evidence type="ECO:0000256" key="11">
    <source>
        <dbReference type="ARBA" id="ARBA00039894"/>
    </source>
</evidence>
<accession>A0A9J6EXX6</accession>
<dbReference type="AlphaFoldDB" id="A0A9J6EXX6"/>
<evidence type="ECO:0000256" key="12">
    <source>
        <dbReference type="ARBA" id="ARBA00041798"/>
    </source>
</evidence>
<comment type="subcellular location">
    <subcellularLocation>
        <location evidence="2">Cytoplasm</location>
    </subcellularLocation>
    <subcellularLocation>
        <location evidence="1">Nucleus</location>
    </subcellularLocation>
</comment>
<dbReference type="GO" id="GO:0006915">
    <property type="term" value="P:apoptotic process"/>
    <property type="evidence" value="ECO:0007669"/>
    <property type="project" value="UniProtKB-KW"/>
</dbReference>
<dbReference type="PANTHER" id="PTHR46116:SF26">
    <property type="entry name" value="UBIQUITIN-CONJUGATING ENZYME E2 Z"/>
    <property type="match status" value="1"/>
</dbReference>
<keyword evidence="18" id="KW-1185">Reference proteome</keyword>
<feature type="domain" description="UBC core" evidence="16">
    <location>
        <begin position="142"/>
        <end position="241"/>
    </location>
</feature>
<sequence>MTTLPEQAPDDVASTSSAGNANESDDDTDNELLNSYVEVSSDSDDDDTDQLTIKLAMSSLVESGTKPNTSLKTADKINHAHSTTLSLQPNLLSFLQKMGELNHWEPTPLEQGETTPQCRSRAKRDIMDLLTDPPPGVYIAPCPPDYPIKPPRVRFMTTDAGRVRFNPNLYECGKVCLSILGTWSGPAWSPAQCIASVLISIQSLLSEKPYHNEPGYEKEKTPGDSKQYNLVVQHETIRVAVCDTVEACLKGSSECPPPLREVVLNSFPDYYDTYEKVVLVQHRERWAGSRMEFASERDCPRRICDWSTRLSTGALGERKSSEGAREGARECKAFSGHPSVIG</sequence>
<dbReference type="GO" id="GO:0005634">
    <property type="term" value="C:nucleus"/>
    <property type="evidence" value="ECO:0007669"/>
    <property type="project" value="UniProtKB-SubCell"/>
</dbReference>
<feature type="region of interest" description="Disordered" evidence="15">
    <location>
        <begin position="316"/>
        <end position="342"/>
    </location>
</feature>
<evidence type="ECO:0000256" key="3">
    <source>
        <dbReference type="ARBA" id="ARBA00012486"/>
    </source>
</evidence>
<dbReference type="SMART" id="SM00212">
    <property type="entry name" value="UBCc"/>
    <property type="match status" value="1"/>
</dbReference>
<dbReference type="VEuPathDB" id="VectorBase:LOC119162267"/>
<feature type="region of interest" description="Disordered" evidence="15">
    <location>
        <begin position="1"/>
        <end position="48"/>
    </location>
</feature>
<evidence type="ECO:0000256" key="14">
    <source>
        <dbReference type="ARBA" id="ARBA00042401"/>
    </source>
</evidence>
<evidence type="ECO:0000256" key="15">
    <source>
        <dbReference type="SAM" id="MobiDB-lite"/>
    </source>
</evidence>
<dbReference type="GO" id="GO:0005737">
    <property type="term" value="C:cytoplasm"/>
    <property type="evidence" value="ECO:0007669"/>
    <property type="project" value="UniProtKB-SubCell"/>
</dbReference>